<dbReference type="InterPro" id="IPR051552">
    <property type="entry name" value="HptR"/>
</dbReference>
<evidence type="ECO:0000313" key="11">
    <source>
        <dbReference type="EMBL" id="GBG06087.1"/>
    </source>
</evidence>
<dbReference type="SUPFAM" id="SSF52172">
    <property type="entry name" value="CheY-like"/>
    <property type="match status" value="1"/>
</dbReference>
<dbReference type="SMART" id="SM00448">
    <property type="entry name" value="REC"/>
    <property type="match status" value="1"/>
</dbReference>
<dbReference type="GO" id="GO:0000160">
    <property type="term" value="P:phosphorelay signal transduction system"/>
    <property type="evidence" value="ECO:0007669"/>
    <property type="project" value="UniProtKB-KW"/>
</dbReference>
<reference evidence="11 12" key="1">
    <citation type="submission" date="2017-08" db="EMBL/GenBank/DDBJ databases">
        <title>Substantial Increase in Enzyme Production by Combined Drug-Resistance Mutations in Paenibacillus agaridevorans.</title>
        <authorList>
            <person name="Tanaka Y."/>
            <person name="Funane K."/>
            <person name="Hosaka T."/>
            <person name="Shiwa Y."/>
            <person name="Fujita N."/>
            <person name="Miyazaki T."/>
            <person name="Yoshikawa H."/>
            <person name="Murakami K."/>
            <person name="Kasahara K."/>
            <person name="Inaoka T."/>
            <person name="Hiraga Y."/>
            <person name="Ochi K."/>
        </authorList>
    </citation>
    <scope>NUCLEOTIDE SEQUENCE [LARGE SCALE GENOMIC DNA]</scope>
    <source>
        <strain evidence="11 12">T-3040</strain>
    </source>
</reference>
<evidence type="ECO:0000256" key="2">
    <source>
        <dbReference type="ARBA" id="ARBA00022490"/>
    </source>
</evidence>
<dbReference type="InterPro" id="IPR018060">
    <property type="entry name" value="HTH_AraC"/>
</dbReference>
<evidence type="ECO:0000259" key="9">
    <source>
        <dbReference type="PROSITE" id="PS01124"/>
    </source>
</evidence>
<dbReference type="Gene3D" id="3.40.50.2300">
    <property type="match status" value="1"/>
</dbReference>
<dbReference type="EMBL" id="BDQX01000036">
    <property type="protein sequence ID" value="GBG06087.1"/>
    <property type="molecule type" value="Genomic_DNA"/>
</dbReference>
<evidence type="ECO:0000256" key="3">
    <source>
        <dbReference type="ARBA" id="ARBA00022553"/>
    </source>
</evidence>
<dbReference type="PROSITE" id="PS01124">
    <property type="entry name" value="HTH_ARAC_FAMILY_2"/>
    <property type="match status" value="1"/>
</dbReference>
<keyword evidence="4" id="KW-0902">Two-component regulatory system</keyword>
<dbReference type="SUPFAM" id="SSF46689">
    <property type="entry name" value="Homeodomain-like"/>
    <property type="match status" value="2"/>
</dbReference>
<keyword evidence="3 8" id="KW-0597">Phosphoprotein</keyword>
<sequence length="346" mass="39811">MYRILVVDDEPMIRKGLEKLISQTASAEVIVETAENGADALDRIQANRPDFVFTDIRMPRMDGLELCKHIRENDSSIDVVVVSGYSDFEYAQKCVSYGVKEYILKPVTRHGVAETIGKLIAGMAAKRSIGFIPMAEQEAWIEQLEEAVWHLDESARSVAEGRIRQYCEEQSISAVQLRDMLYEVMRKLVKNLNKRDVYNFPEPTGPEEAEPGPESSFRWMGAELDDVMKLIRGKRRGNVKDPVEEVKQYIEQNLSKELTLEDVADRLGLNPSYFSQLFKQMTDETFVQYRIKRRMERAKKLLALPHYKITDISHEVGYADHPHFTKTFKRMTGCTPSEYRDMLGID</sequence>
<name>A0A2R5EHV6_9BACL</name>
<dbReference type="SMART" id="SM00342">
    <property type="entry name" value="HTH_ARAC"/>
    <property type="match status" value="1"/>
</dbReference>
<dbReference type="InterPro" id="IPR009057">
    <property type="entry name" value="Homeodomain-like_sf"/>
</dbReference>
<accession>A0A2R5EHV6</accession>
<evidence type="ECO:0000259" key="10">
    <source>
        <dbReference type="PROSITE" id="PS50110"/>
    </source>
</evidence>
<keyword evidence="6 11" id="KW-0238">DNA-binding</keyword>
<comment type="subcellular location">
    <subcellularLocation>
        <location evidence="1">Cytoplasm</location>
    </subcellularLocation>
</comment>
<feature type="domain" description="Response regulatory" evidence="10">
    <location>
        <begin position="3"/>
        <end position="120"/>
    </location>
</feature>
<dbReference type="PROSITE" id="PS00041">
    <property type="entry name" value="HTH_ARAC_FAMILY_1"/>
    <property type="match status" value="1"/>
</dbReference>
<evidence type="ECO:0000256" key="1">
    <source>
        <dbReference type="ARBA" id="ARBA00004496"/>
    </source>
</evidence>
<dbReference type="Pfam" id="PF12833">
    <property type="entry name" value="HTH_18"/>
    <property type="match status" value="1"/>
</dbReference>
<dbReference type="RefSeq" id="WP_108991469.1">
    <property type="nucleotide sequence ID" value="NZ_BDQX01000036.1"/>
</dbReference>
<dbReference type="Pfam" id="PF00072">
    <property type="entry name" value="Response_reg"/>
    <property type="match status" value="1"/>
</dbReference>
<evidence type="ECO:0000256" key="4">
    <source>
        <dbReference type="ARBA" id="ARBA00023012"/>
    </source>
</evidence>
<feature type="domain" description="HTH araC/xylS-type" evidence="9">
    <location>
        <begin position="244"/>
        <end position="342"/>
    </location>
</feature>
<dbReference type="PROSITE" id="PS50110">
    <property type="entry name" value="RESPONSE_REGULATORY"/>
    <property type="match status" value="1"/>
</dbReference>
<dbReference type="InterPro" id="IPR018062">
    <property type="entry name" value="HTH_AraC-typ_CS"/>
</dbReference>
<gene>
    <name evidence="11" type="ORF">PAT3040_00588</name>
</gene>
<keyword evidence="2" id="KW-0963">Cytoplasm</keyword>
<evidence type="ECO:0000256" key="7">
    <source>
        <dbReference type="ARBA" id="ARBA00023163"/>
    </source>
</evidence>
<dbReference type="GO" id="GO:0005737">
    <property type="term" value="C:cytoplasm"/>
    <property type="evidence" value="ECO:0007669"/>
    <property type="project" value="UniProtKB-SubCell"/>
</dbReference>
<keyword evidence="7" id="KW-0804">Transcription</keyword>
<keyword evidence="12" id="KW-1185">Reference proteome</keyword>
<dbReference type="GO" id="GO:0043565">
    <property type="term" value="F:sequence-specific DNA binding"/>
    <property type="evidence" value="ECO:0007669"/>
    <property type="project" value="InterPro"/>
</dbReference>
<keyword evidence="5" id="KW-0805">Transcription regulation</keyword>
<dbReference type="InterPro" id="IPR011006">
    <property type="entry name" value="CheY-like_superfamily"/>
</dbReference>
<dbReference type="PANTHER" id="PTHR42713:SF3">
    <property type="entry name" value="TRANSCRIPTIONAL REGULATORY PROTEIN HPTR"/>
    <property type="match status" value="1"/>
</dbReference>
<dbReference type="AlphaFoldDB" id="A0A2R5EHV6"/>
<dbReference type="InterPro" id="IPR020449">
    <property type="entry name" value="Tscrpt_reg_AraC-type_HTH"/>
</dbReference>
<dbReference type="InterPro" id="IPR001789">
    <property type="entry name" value="Sig_transdc_resp-reg_receiver"/>
</dbReference>
<dbReference type="GO" id="GO:0003700">
    <property type="term" value="F:DNA-binding transcription factor activity"/>
    <property type="evidence" value="ECO:0007669"/>
    <property type="project" value="InterPro"/>
</dbReference>
<evidence type="ECO:0000256" key="8">
    <source>
        <dbReference type="PROSITE-ProRule" id="PRU00169"/>
    </source>
</evidence>
<dbReference type="Gene3D" id="1.10.10.60">
    <property type="entry name" value="Homeodomain-like"/>
    <property type="match status" value="2"/>
</dbReference>
<feature type="modified residue" description="4-aspartylphosphate" evidence="8">
    <location>
        <position position="55"/>
    </location>
</feature>
<comment type="caution">
    <text evidence="11">The sequence shown here is derived from an EMBL/GenBank/DDBJ whole genome shotgun (WGS) entry which is preliminary data.</text>
</comment>
<dbReference type="CDD" id="cd17536">
    <property type="entry name" value="REC_YesN-like"/>
    <property type="match status" value="1"/>
</dbReference>
<evidence type="ECO:0000256" key="6">
    <source>
        <dbReference type="ARBA" id="ARBA00023125"/>
    </source>
</evidence>
<protein>
    <submittedName>
        <fullName evidence="11">DNA-binding response regulator</fullName>
    </submittedName>
</protein>
<proteinExistence type="predicted"/>
<dbReference type="Proteomes" id="UP000245202">
    <property type="component" value="Unassembled WGS sequence"/>
</dbReference>
<dbReference type="PRINTS" id="PR00032">
    <property type="entry name" value="HTHARAC"/>
</dbReference>
<evidence type="ECO:0000313" key="12">
    <source>
        <dbReference type="Proteomes" id="UP000245202"/>
    </source>
</evidence>
<organism evidence="11 12">
    <name type="scientific">Paenibacillus agaridevorans</name>
    <dbReference type="NCBI Taxonomy" id="171404"/>
    <lineage>
        <taxon>Bacteria</taxon>
        <taxon>Bacillati</taxon>
        <taxon>Bacillota</taxon>
        <taxon>Bacilli</taxon>
        <taxon>Bacillales</taxon>
        <taxon>Paenibacillaceae</taxon>
        <taxon>Paenibacillus</taxon>
    </lineage>
</organism>
<evidence type="ECO:0000256" key="5">
    <source>
        <dbReference type="ARBA" id="ARBA00023015"/>
    </source>
</evidence>
<dbReference type="PANTHER" id="PTHR42713">
    <property type="entry name" value="HISTIDINE KINASE-RELATED"/>
    <property type="match status" value="1"/>
</dbReference>